<feature type="non-terminal residue" evidence="1">
    <location>
        <position position="113"/>
    </location>
</feature>
<dbReference type="EMBL" id="BARS01043967">
    <property type="protein sequence ID" value="GAG31038.1"/>
    <property type="molecule type" value="Genomic_DNA"/>
</dbReference>
<gene>
    <name evidence="1" type="ORF">S01H1_66488</name>
</gene>
<evidence type="ECO:0000313" key="1">
    <source>
        <dbReference type="EMBL" id="GAG31038.1"/>
    </source>
</evidence>
<comment type="caution">
    <text evidence="1">The sequence shown here is derived from an EMBL/GenBank/DDBJ whole genome shotgun (WGS) entry which is preliminary data.</text>
</comment>
<name>X0X338_9ZZZZ</name>
<dbReference type="InterPro" id="IPR006311">
    <property type="entry name" value="TAT_signal"/>
</dbReference>
<protein>
    <submittedName>
        <fullName evidence="1">Uncharacterized protein</fullName>
    </submittedName>
</protein>
<reference evidence="1" key="1">
    <citation type="journal article" date="2014" name="Front. Microbiol.">
        <title>High frequency of phylogenetically diverse reductive dehalogenase-homologous genes in deep subseafloor sedimentary metagenomes.</title>
        <authorList>
            <person name="Kawai M."/>
            <person name="Futagami T."/>
            <person name="Toyoda A."/>
            <person name="Takaki Y."/>
            <person name="Nishi S."/>
            <person name="Hori S."/>
            <person name="Arai W."/>
            <person name="Tsubouchi T."/>
            <person name="Morono Y."/>
            <person name="Uchiyama I."/>
            <person name="Ito T."/>
            <person name="Fujiyama A."/>
            <person name="Inagaki F."/>
            <person name="Takami H."/>
        </authorList>
    </citation>
    <scope>NUCLEOTIDE SEQUENCE</scope>
    <source>
        <strain evidence="1">Expedition CK06-06</strain>
    </source>
</reference>
<dbReference type="PROSITE" id="PS51318">
    <property type="entry name" value="TAT"/>
    <property type="match status" value="1"/>
</dbReference>
<accession>X0X338</accession>
<sequence length="113" mass="12029">MEHHRAANEPTPRYRPTRRELLGGATAAAVGMFARLGSASGQQAASAPVATQPRATTPAACPWWMGEKHPRSRVVDVRSDKVLNASVPDPMALGELLDQALCSLTDTATPQRA</sequence>
<dbReference type="AlphaFoldDB" id="X0X338"/>
<proteinExistence type="predicted"/>
<organism evidence="1">
    <name type="scientific">marine sediment metagenome</name>
    <dbReference type="NCBI Taxonomy" id="412755"/>
    <lineage>
        <taxon>unclassified sequences</taxon>
        <taxon>metagenomes</taxon>
        <taxon>ecological metagenomes</taxon>
    </lineage>
</organism>